<feature type="binding site" evidence="5">
    <location>
        <position position="227"/>
    </location>
    <ligand>
        <name>3-dehydroquinate</name>
        <dbReference type="ChEBI" id="CHEBI:32364"/>
    </ligand>
</feature>
<organism evidence="6 7">
    <name type="scientific">Shouchella lonarensis</name>
    <dbReference type="NCBI Taxonomy" id="1464122"/>
    <lineage>
        <taxon>Bacteria</taxon>
        <taxon>Bacillati</taxon>
        <taxon>Bacillota</taxon>
        <taxon>Bacilli</taxon>
        <taxon>Bacillales</taxon>
        <taxon>Bacillaceae</taxon>
        <taxon>Shouchella</taxon>
    </lineage>
</organism>
<feature type="active site" description="Proton donor/acceptor" evidence="5">
    <location>
        <position position="135"/>
    </location>
</feature>
<proteinExistence type="inferred from homology"/>
<evidence type="ECO:0000313" key="6">
    <source>
        <dbReference type="EMBL" id="SDC12068.1"/>
    </source>
</evidence>
<dbReference type="EMBL" id="FMYM01000005">
    <property type="protein sequence ID" value="SDC12068.1"/>
    <property type="molecule type" value="Genomic_DNA"/>
</dbReference>
<dbReference type="GO" id="GO:0008652">
    <property type="term" value="P:amino acid biosynthetic process"/>
    <property type="evidence" value="ECO:0007669"/>
    <property type="project" value="UniProtKB-KW"/>
</dbReference>
<comment type="subunit">
    <text evidence="5">Homodimer.</text>
</comment>
<dbReference type="GO" id="GO:0046279">
    <property type="term" value="P:3,4-dihydroxybenzoate biosynthetic process"/>
    <property type="evidence" value="ECO:0007669"/>
    <property type="project" value="TreeGrafter"/>
</dbReference>
<dbReference type="EC" id="4.2.1.10" evidence="5"/>
<dbReference type="InterPro" id="IPR013785">
    <property type="entry name" value="Aldolase_TIM"/>
</dbReference>
<feature type="active site" description="Schiff-base intermediate with substrate" evidence="5">
    <location>
        <position position="162"/>
    </location>
</feature>
<evidence type="ECO:0000256" key="1">
    <source>
        <dbReference type="ARBA" id="ARBA00001864"/>
    </source>
</evidence>
<dbReference type="InterPro" id="IPR050146">
    <property type="entry name" value="Type-I_3-dehydroquinase"/>
</dbReference>
<dbReference type="UniPathway" id="UPA00053">
    <property type="reaction ID" value="UER00086"/>
</dbReference>
<dbReference type="Gene3D" id="3.20.20.70">
    <property type="entry name" value="Aldolase class I"/>
    <property type="match status" value="1"/>
</dbReference>
<feature type="binding site" evidence="5">
    <location>
        <position position="204"/>
    </location>
    <ligand>
        <name>3-dehydroquinate</name>
        <dbReference type="ChEBI" id="CHEBI:32364"/>
    </ligand>
</feature>
<gene>
    <name evidence="5" type="primary">aroD</name>
    <name evidence="6" type="ORF">SAMN05421737_105214</name>
</gene>
<feature type="binding site" evidence="5">
    <location>
        <position position="223"/>
    </location>
    <ligand>
        <name>3-dehydroquinate</name>
        <dbReference type="ChEBI" id="CHEBI:32364"/>
    </ligand>
</feature>
<keyword evidence="5" id="KW-0028">Amino-acid biosynthesis</keyword>
<feature type="binding site" evidence="5">
    <location>
        <position position="79"/>
    </location>
    <ligand>
        <name>3-dehydroquinate</name>
        <dbReference type="ChEBI" id="CHEBI:32364"/>
    </ligand>
</feature>
<reference evidence="7" key="1">
    <citation type="submission" date="2016-09" db="EMBL/GenBank/DDBJ databases">
        <authorList>
            <person name="Varghese N."/>
            <person name="Submissions S."/>
        </authorList>
    </citation>
    <scope>NUCLEOTIDE SEQUENCE [LARGE SCALE GENOMIC DNA]</scope>
    <source>
        <strain evidence="7">25nlg</strain>
    </source>
</reference>
<dbReference type="GO" id="GO:0009073">
    <property type="term" value="P:aromatic amino acid family biosynthetic process"/>
    <property type="evidence" value="ECO:0007669"/>
    <property type="project" value="UniProtKB-KW"/>
</dbReference>
<dbReference type="AlphaFoldDB" id="A0A1G6IZW2"/>
<dbReference type="HAMAP" id="MF_00214">
    <property type="entry name" value="AroD"/>
    <property type="match status" value="1"/>
</dbReference>
<evidence type="ECO:0000256" key="4">
    <source>
        <dbReference type="ARBA" id="ARBA00023270"/>
    </source>
</evidence>
<dbReference type="CDD" id="cd00502">
    <property type="entry name" value="DHQase_I"/>
    <property type="match status" value="1"/>
</dbReference>
<feature type="binding site" evidence="5">
    <location>
        <begin position="43"/>
        <end position="45"/>
    </location>
    <ligand>
        <name>3-dehydroquinate</name>
        <dbReference type="ChEBI" id="CHEBI:32364"/>
    </ligand>
</feature>
<comment type="catalytic activity">
    <reaction evidence="1 5">
        <text>3-dehydroquinate = 3-dehydroshikimate + H2O</text>
        <dbReference type="Rhea" id="RHEA:21096"/>
        <dbReference type="ChEBI" id="CHEBI:15377"/>
        <dbReference type="ChEBI" id="CHEBI:16630"/>
        <dbReference type="ChEBI" id="CHEBI:32364"/>
        <dbReference type="EC" id="4.2.1.10"/>
    </reaction>
</comment>
<feature type="binding site" evidence="5">
    <location>
        <position position="18"/>
    </location>
    <ligand>
        <name>3-dehydroquinate</name>
        <dbReference type="ChEBI" id="CHEBI:32364"/>
    </ligand>
</feature>
<keyword evidence="2 5" id="KW-0057">Aromatic amino acid biosynthesis</keyword>
<dbReference type="GO" id="GO:0003855">
    <property type="term" value="F:3-dehydroquinate dehydratase activity"/>
    <property type="evidence" value="ECO:0007669"/>
    <property type="project" value="UniProtKB-UniRule"/>
</dbReference>
<dbReference type="GO" id="GO:0009423">
    <property type="term" value="P:chorismate biosynthetic process"/>
    <property type="evidence" value="ECO:0007669"/>
    <property type="project" value="UniProtKB-UniRule"/>
</dbReference>
<name>A0A1G6IZW2_9BACI</name>
<accession>A0A1G6IZW2</accession>
<evidence type="ECO:0000256" key="3">
    <source>
        <dbReference type="ARBA" id="ARBA00023239"/>
    </source>
</evidence>
<protein>
    <recommendedName>
        <fullName evidence="5">3-dehydroquinate dehydratase</fullName>
        <shortName evidence="5">3-dehydroquinase</shortName>
        <ecNumber evidence="5">4.2.1.10</ecNumber>
    </recommendedName>
    <alternativeName>
        <fullName evidence="5">Type I DHQase</fullName>
    </alternativeName>
    <alternativeName>
        <fullName evidence="5">Type I dehydroquinase</fullName>
        <shortName evidence="5">DHQ1</shortName>
    </alternativeName>
</protein>
<dbReference type="Proteomes" id="UP000242662">
    <property type="component" value="Unassembled WGS sequence"/>
</dbReference>
<dbReference type="PANTHER" id="PTHR43699:SF1">
    <property type="entry name" value="3-DEHYDROQUINATE DEHYDRATASE"/>
    <property type="match status" value="1"/>
</dbReference>
<evidence type="ECO:0000313" key="7">
    <source>
        <dbReference type="Proteomes" id="UP000242662"/>
    </source>
</evidence>
<comment type="pathway">
    <text evidence="5">Metabolic intermediate biosynthesis; chorismate biosynthesis; chorismate from D-erythrose 4-phosphate and phosphoenolpyruvate: step 3/7.</text>
</comment>
<dbReference type="FunFam" id="3.20.20.70:FF:000047">
    <property type="entry name" value="3-dehydroquinate dehydratase"/>
    <property type="match status" value="1"/>
</dbReference>
<comment type="similarity">
    <text evidence="5">Belongs to the type-I 3-dehydroquinase family.</text>
</comment>
<dbReference type="PANTHER" id="PTHR43699">
    <property type="entry name" value="3-DEHYDROQUINATE DEHYDRATASE"/>
    <property type="match status" value="1"/>
</dbReference>
<dbReference type="SUPFAM" id="SSF51569">
    <property type="entry name" value="Aldolase"/>
    <property type="match status" value="1"/>
</dbReference>
<dbReference type="Pfam" id="PF01487">
    <property type="entry name" value="DHquinase_I"/>
    <property type="match status" value="1"/>
</dbReference>
<evidence type="ECO:0000256" key="2">
    <source>
        <dbReference type="ARBA" id="ARBA00023141"/>
    </source>
</evidence>
<dbReference type="STRING" id="1464122.SAMN05421737_105214"/>
<dbReference type="OrthoDB" id="9813659at2"/>
<sequence>MRIRHVTLAPGEKNICVSLMSETWALLLEEIRSLPLKKIDILEWRVDQYRDKDDMEAITETLRLLRQEIKEIPLIFTYREQTREHEDACFHLYEHVLQEDGIDFIDLEQSYPVEKIRELVTQAHQKGVFVIVSHHDFVGTPDREWIGHYVKRAVDLGADVVKLAVTATTPEEVLRLWETTYLLSRANDVPLMTMAMGHLGRFSRIGGHVFGSCATFASGQRCSAPGQLPVADVYRLYQMLADE</sequence>
<dbReference type="NCBIfam" id="TIGR01093">
    <property type="entry name" value="aroD"/>
    <property type="match status" value="1"/>
</dbReference>
<dbReference type="InterPro" id="IPR001381">
    <property type="entry name" value="DHquinase_I"/>
</dbReference>
<evidence type="ECO:0000256" key="5">
    <source>
        <dbReference type="HAMAP-Rule" id="MF_00214"/>
    </source>
</evidence>
<keyword evidence="4 5" id="KW-0704">Schiff base</keyword>
<keyword evidence="7" id="KW-1185">Reference proteome</keyword>
<comment type="function">
    <text evidence="5">Involved in the third step of the chorismate pathway, which leads to the biosynthesis of aromatic amino acids. Catalyzes the cis-dehydration of 3-dehydroquinate (DHQ) and introduces the first double bond of the aromatic ring to yield 3-dehydroshikimate.</text>
</comment>
<keyword evidence="3 5" id="KW-0456">Lyase</keyword>
<dbReference type="RefSeq" id="WP_090775560.1">
    <property type="nucleotide sequence ID" value="NZ_FMYM01000005.1"/>
</dbReference>